<evidence type="ECO:0000313" key="3">
    <source>
        <dbReference type="EMBL" id="MFC7151361.1"/>
    </source>
</evidence>
<proteinExistence type="predicted"/>
<evidence type="ECO:0000256" key="1">
    <source>
        <dbReference type="SAM" id="MobiDB-lite"/>
    </source>
</evidence>
<gene>
    <name evidence="3" type="ORF">ACFQMJ_22720</name>
</gene>
<sequence>MRKSVKTFGITAALAVMIPLSAYAASSGDASASNGAAAAPIEKGHRGFGGAGLSGKDAVGEEVLALLKLDRETYREKTKAGSTLGEIAEEQGVSRDSLKAALTEAYNKKLEERKQQFADGLDAWIDAEPRAGGHSGPGFLGRVGAVDLNAAAEALGLTADELQAQLKEGKAIADIAADKGVDVQKVVDAQKAAIEKRVNEALEAGKLTQEQADKQLAAAEETARRIVDGGFPGGGGERGHGAGKHAKPERPDAASGGAAE</sequence>
<feature type="region of interest" description="Disordered" evidence="1">
    <location>
        <begin position="226"/>
        <end position="260"/>
    </location>
</feature>
<organism evidence="3 4">
    <name type="scientific">Cohnella cellulosilytica</name>
    <dbReference type="NCBI Taxonomy" id="986710"/>
    <lineage>
        <taxon>Bacteria</taxon>
        <taxon>Bacillati</taxon>
        <taxon>Bacillota</taxon>
        <taxon>Bacilli</taxon>
        <taxon>Bacillales</taxon>
        <taxon>Paenibacillaceae</taxon>
        <taxon>Cohnella</taxon>
    </lineage>
</organism>
<feature type="chain" id="PRO_5045339030" evidence="2">
    <location>
        <begin position="25"/>
        <end position="260"/>
    </location>
</feature>
<accession>A0ABW2FDZ6</accession>
<dbReference type="EMBL" id="JBHTAI010000015">
    <property type="protein sequence ID" value="MFC7151361.1"/>
    <property type="molecule type" value="Genomic_DNA"/>
</dbReference>
<comment type="caution">
    <text evidence="3">The sequence shown here is derived from an EMBL/GenBank/DDBJ whole genome shotgun (WGS) entry which is preliminary data.</text>
</comment>
<evidence type="ECO:0000256" key="2">
    <source>
        <dbReference type="SAM" id="SignalP"/>
    </source>
</evidence>
<name>A0ABW2FDZ6_9BACL</name>
<reference evidence="4" key="1">
    <citation type="journal article" date="2019" name="Int. J. Syst. Evol. Microbiol.">
        <title>The Global Catalogue of Microorganisms (GCM) 10K type strain sequencing project: providing services to taxonomists for standard genome sequencing and annotation.</title>
        <authorList>
            <consortium name="The Broad Institute Genomics Platform"/>
            <consortium name="The Broad Institute Genome Sequencing Center for Infectious Disease"/>
            <person name="Wu L."/>
            <person name="Ma J."/>
        </authorList>
    </citation>
    <scope>NUCLEOTIDE SEQUENCE [LARGE SCALE GENOMIC DNA]</scope>
    <source>
        <strain evidence="4">KCTC 12907</strain>
    </source>
</reference>
<feature type="signal peptide" evidence="2">
    <location>
        <begin position="1"/>
        <end position="24"/>
    </location>
</feature>
<keyword evidence="4" id="KW-1185">Reference proteome</keyword>
<dbReference type="Proteomes" id="UP001596378">
    <property type="component" value="Unassembled WGS sequence"/>
</dbReference>
<protein>
    <submittedName>
        <fullName evidence="3">Uncharacterized protein</fullName>
    </submittedName>
</protein>
<evidence type="ECO:0000313" key="4">
    <source>
        <dbReference type="Proteomes" id="UP001596378"/>
    </source>
</evidence>
<dbReference type="RefSeq" id="WP_378047913.1">
    <property type="nucleotide sequence ID" value="NZ_JBHMDN010000015.1"/>
</dbReference>
<keyword evidence="2" id="KW-0732">Signal</keyword>